<evidence type="ECO:0000313" key="1">
    <source>
        <dbReference type="EMBL" id="KAH7965158.1"/>
    </source>
</evidence>
<accession>A0ACB8DAX7</accession>
<evidence type="ECO:0000313" key="2">
    <source>
        <dbReference type="Proteomes" id="UP000821865"/>
    </source>
</evidence>
<name>A0ACB8DAX7_DERSI</name>
<keyword evidence="2" id="KW-1185">Reference proteome</keyword>
<gene>
    <name evidence="1" type="ORF">HPB49_004547</name>
</gene>
<proteinExistence type="predicted"/>
<reference evidence="1" key="1">
    <citation type="submission" date="2020-05" db="EMBL/GenBank/DDBJ databases">
        <title>Large-scale comparative analyses of tick genomes elucidate their genetic diversity and vector capacities.</title>
        <authorList>
            <person name="Jia N."/>
            <person name="Wang J."/>
            <person name="Shi W."/>
            <person name="Du L."/>
            <person name="Sun Y."/>
            <person name="Zhan W."/>
            <person name="Jiang J."/>
            <person name="Wang Q."/>
            <person name="Zhang B."/>
            <person name="Ji P."/>
            <person name="Sakyi L.B."/>
            <person name="Cui X."/>
            <person name="Yuan T."/>
            <person name="Jiang B."/>
            <person name="Yang W."/>
            <person name="Lam T.T.-Y."/>
            <person name="Chang Q."/>
            <person name="Ding S."/>
            <person name="Wang X."/>
            <person name="Zhu J."/>
            <person name="Ruan X."/>
            <person name="Zhao L."/>
            <person name="Wei J."/>
            <person name="Que T."/>
            <person name="Du C."/>
            <person name="Cheng J."/>
            <person name="Dai P."/>
            <person name="Han X."/>
            <person name="Huang E."/>
            <person name="Gao Y."/>
            <person name="Liu J."/>
            <person name="Shao H."/>
            <person name="Ye R."/>
            <person name="Li L."/>
            <person name="Wei W."/>
            <person name="Wang X."/>
            <person name="Wang C."/>
            <person name="Yang T."/>
            <person name="Huo Q."/>
            <person name="Li W."/>
            <person name="Guo W."/>
            <person name="Chen H."/>
            <person name="Zhou L."/>
            <person name="Ni X."/>
            <person name="Tian J."/>
            <person name="Zhou Y."/>
            <person name="Sheng Y."/>
            <person name="Liu T."/>
            <person name="Pan Y."/>
            <person name="Xia L."/>
            <person name="Li J."/>
            <person name="Zhao F."/>
            <person name="Cao W."/>
        </authorList>
    </citation>
    <scope>NUCLEOTIDE SEQUENCE</scope>
    <source>
        <strain evidence="1">Dsil-2018</strain>
    </source>
</reference>
<comment type="caution">
    <text evidence="1">The sequence shown here is derived from an EMBL/GenBank/DDBJ whole genome shotgun (WGS) entry which is preliminary data.</text>
</comment>
<organism evidence="1 2">
    <name type="scientific">Dermacentor silvarum</name>
    <name type="common">Tick</name>
    <dbReference type="NCBI Taxonomy" id="543639"/>
    <lineage>
        <taxon>Eukaryota</taxon>
        <taxon>Metazoa</taxon>
        <taxon>Ecdysozoa</taxon>
        <taxon>Arthropoda</taxon>
        <taxon>Chelicerata</taxon>
        <taxon>Arachnida</taxon>
        <taxon>Acari</taxon>
        <taxon>Parasitiformes</taxon>
        <taxon>Ixodida</taxon>
        <taxon>Ixodoidea</taxon>
        <taxon>Ixodidae</taxon>
        <taxon>Rhipicephalinae</taxon>
        <taxon>Dermacentor</taxon>
    </lineage>
</organism>
<dbReference type="Proteomes" id="UP000821865">
    <property type="component" value="Chromosome 2"/>
</dbReference>
<protein>
    <submittedName>
        <fullName evidence="1">Uncharacterized protein</fullName>
    </submittedName>
</protein>
<sequence length="104" mass="11922">MPTSHFGSLYVEMLKAAWIEQAAERIANCFHKAEFMSPRTTDEVVEWPCDPTKVEPWQRVVDPQQAGPDVAWNDFVREYNDAEIAKPCSDKAVAREGATQRRRL</sequence>
<dbReference type="EMBL" id="CM023471">
    <property type="protein sequence ID" value="KAH7965158.1"/>
    <property type="molecule type" value="Genomic_DNA"/>
</dbReference>